<dbReference type="AlphaFoldDB" id="A0A9D1SB88"/>
<dbReference type="Proteomes" id="UP000824107">
    <property type="component" value="Unassembled WGS sequence"/>
</dbReference>
<reference evidence="1" key="2">
    <citation type="journal article" date="2021" name="PeerJ">
        <title>Extensive microbial diversity within the chicken gut microbiome revealed by metagenomics and culture.</title>
        <authorList>
            <person name="Gilroy R."/>
            <person name="Ravi A."/>
            <person name="Getino M."/>
            <person name="Pursley I."/>
            <person name="Horton D.L."/>
            <person name="Alikhan N.F."/>
            <person name="Baker D."/>
            <person name="Gharbi K."/>
            <person name="Hall N."/>
            <person name="Watson M."/>
            <person name="Adriaenssens E.M."/>
            <person name="Foster-Nyarko E."/>
            <person name="Jarju S."/>
            <person name="Secka A."/>
            <person name="Antonio M."/>
            <person name="Oren A."/>
            <person name="Chaudhuri R.R."/>
            <person name="La Ragione R."/>
            <person name="Hildebrand F."/>
            <person name="Pallen M.J."/>
        </authorList>
    </citation>
    <scope>NUCLEOTIDE SEQUENCE</scope>
    <source>
        <strain evidence="1">ChiW3-316</strain>
    </source>
</reference>
<evidence type="ECO:0000313" key="1">
    <source>
        <dbReference type="EMBL" id="HIU53302.1"/>
    </source>
</evidence>
<name>A0A9D1SB88_9PROT</name>
<sequence>MVETRFDKIVVRSKLPTPFASAEAFGAGAGRALQRTGAVMANVADKALVEIDRQKQKDAVNKGMQFENSFDKLRREKVNSDYLTRKGQAALGTTAAWEKDAEEWYNQQKELVTNDYDQKILDEIYRRRNGATLDTLTRFEAQEKERYYEENTANRLKSALDDALANYKDDRLVAQAYNSGLAALRVNYADRPDLLSAKEKAYKSDFYKTQTLRRADDDANAAAAYYQQHKAQIAGSEHQAIEKLIEKSKQFQAELPSKMLEKQVKAADMQVKISQYENQRDFDKETAGMDDSGKLRYLRKNEGQYSGDWFKAKQKALLSAKGITAETRAETAQEILLDITMLDKNNEVDYLNGAQKVLTKIENEYAEGRLSPTDRKTLTAQVYREQSKQVDYLKTNEDDAVWWRLGDFTYKDANEYIEENSSSPGNNSKLLLDYFRKINDGGKYDNKQKRVILSNIVNKQKQADLLAAVNGNSAERMKMPEIGTVVSGYRYKGGNVNDRKSWEKI</sequence>
<accession>A0A9D1SB88</accession>
<dbReference type="EMBL" id="DVNC01000028">
    <property type="protein sequence ID" value="HIU53302.1"/>
    <property type="molecule type" value="Genomic_DNA"/>
</dbReference>
<reference evidence="1" key="1">
    <citation type="submission" date="2020-10" db="EMBL/GenBank/DDBJ databases">
        <authorList>
            <person name="Gilroy R."/>
        </authorList>
    </citation>
    <scope>NUCLEOTIDE SEQUENCE</scope>
    <source>
        <strain evidence="1">ChiW3-316</strain>
    </source>
</reference>
<protein>
    <submittedName>
        <fullName evidence="1">Uncharacterized protein</fullName>
    </submittedName>
</protein>
<proteinExistence type="predicted"/>
<comment type="caution">
    <text evidence="1">The sequence shown here is derived from an EMBL/GenBank/DDBJ whole genome shotgun (WGS) entry which is preliminary data.</text>
</comment>
<gene>
    <name evidence="1" type="ORF">IAD20_04390</name>
</gene>
<evidence type="ECO:0000313" key="2">
    <source>
        <dbReference type="Proteomes" id="UP000824107"/>
    </source>
</evidence>
<organism evidence="1 2">
    <name type="scientific">Candidatus Scatocola faecipullorum</name>
    <dbReference type="NCBI Taxonomy" id="2840917"/>
    <lineage>
        <taxon>Bacteria</taxon>
        <taxon>Pseudomonadati</taxon>
        <taxon>Pseudomonadota</taxon>
        <taxon>Alphaproteobacteria</taxon>
        <taxon>Rhodospirillales</taxon>
        <taxon>Rhodospirillaceae</taxon>
        <taxon>Rhodospirillaceae incertae sedis</taxon>
        <taxon>Candidatus Scatocola</taxon>
    </lineage>
</organism>